<comment type="caution">
    <text evidence="1">The sequence shown here is derived from an EMBL/GenBank/DDBJ whole genome shotgun (WGS) entry which is preliminary data.</text>
</comment>
<proteinExistence type="predicted"/>
<evidence type="ECO:0000313" key="1">
    <source>
        <dbReference type="EMBL" id="GHH68000.1"/>
    </source>
</evidence>
<gene>
    <name evidence="1" type="ORF">GCM10017772_10690</name>
</gene>
<name>A0A919FLD2_9MICO</name>
<dbReference type="AlphaFoldDB" id="A0A919FLD2"/>
<sequence>MKLAEQRWRTLVSTVALGGKSYRVLRPASPKAHAPLYDGAGRGAAQLVVDKAAAFDIACAWWLAARSPNSLIHLPLRQATSECGSWMEGRPSDLVLLHHSLRFPVTQWRELRARTTSWTPHTVRLPAQPFPEITPSDHGRRWHQGFRDHLLWETAADTLFVIGSRPAFELASNQVRGLAEDCPAHLAQTPDAHCCAEINLGRTWENDRRNPPTRLHIAYCETHR</sequence>
<reference evidence="1" key="1">
    <citation type="journal article" date="2014" name="Int. J. Syst. Evol. Microbiol.">
        <title>Complete genome sequence of Corynebacterium casei LMG S-19264T (=DSM 44701T), isolated from a smear-ripened cheese.</title>
        <authorList>
            <consortium name="US DOE Joint Genome Institute (JGI-PGF)"/>
            <person name="Walter F."/>
            <person name="Albersmeier A."/>
            <person name="Kalinowski J."/>
            <person name="Ruckert C."/>
        </authorList>
    </citation>
    <scope>NUCLEOTIDE SEQUENCE</scope>
    <source>
        <strain evidence="1">CGMCC 4.7398</strain>
    </source>
</reference>
<dbReference type="Proteomes" id="UP000627369">
    <property type="component" value="Unassembled WGS sequence"/>
</dbReference>
<dbReference type="RefSeq" id="WP_189668159.1">
    <property type="nucleotide sequence ID" value="NZ_BNAS01000001.1"/>
</dbReference>
<dbReference type="EMBL" id="BNAS01000001">
    <property type="protein sequence ID" value="GHH68000.1"/>
    <property type="molecule type" value="Genomic_DNA"/>
</dbReference>
<reference evidence="1" key="2">
    <citation type="submission" date="2020-09" db="EMBL/GenBank/DDBJ databases">
        <authorList>
            <person name="Sun Q."/>
            <person name="Zhou Y."/>
        </authorList>
    </citation>
    <scope>NUCLEOTIDE SEQUENCE</scope>
    <source>
        <strain evidence="1">CGMCC 4.7398</strain>
    </source>
</reference>
<organism evidence="1 2">
    <name type="scientific">Promicromonospora soli</name>
    <dbReference type="NCBI Taxonomy" id="2035533"/>
    <lineage>
        <taxon>Bacteria</taxon>
        <taxon>Bacillati</taxon>
        <taxon>Actinomycetota</taxon>
        <taxon>Actinomycetes</taxon>
        <taxon>Micrococcales</taxon>
        <taxon>Promicromonosporaceae</taxon>
        <taxon>Promicromonospora</taxon>
    </lineage>
</organism>
<protein>
    <submittedName>
        <fullName evidence="1">Uncharacterized protein</fullName>
    </submittedName>
</protein>
<evidence type="ECO:0000313" key="2">
    <source>
        <dbReference type="Proteomes" id="UP000627369"/>
    </source>
</evidence>
<keyword evidence="2" id="KW-1185">Reference proteome</keyword>
<accession>A0A919FLD2</accession>